<dbReference type="AlphaFoldDB" id="A0A1C2DE72"/>
<dbReference type="EMBL" id="MDEO01000036">
    <property type="protein sequence ID" value="OCX13071.1"/>
    <property type="molecule type" value="Genomic_DNA"/>
</dbReference>
<evidence type="ECO:0000313" key="2">
    <source>
        <dbReference type="Proteomes" id="UP000094412"/>
    </source>
</evidence>
<organism evidence="1 2">
    <name type="scientific">Mesorhizobium hungaricum</name>
    <dbReference type="NCBI Taxonomy" id="1566387"/>
    <lineage>
        <taxon>Bacteria</taxon>
        <taxon>Pseudomonadati</taxon>
        <taxon>Pseudomonadota</taxon>
        <taxon>Alphaproteobacteria</taxon>
        <taxon>Hyphomicrobiales</taxon>
        <taxon>Phyllobacteriaceae</taxon>
        <taxon>Mesorhizobium</taxon>
    </lineage>
</organism>
<dbReference type="Gene3D" id="3.30.1150.10">
    <property type="match status" value="1"/>
</dbReference>
<comment type="caution">
    <text evidence="1">The sequence shown here is derived from an EMBL/GenBank/DDBJ whole genome shotgun (WGS) entry which is preliminary data.</text>
</comment>
<dbReference type="Proteomes" id="UP000094412">
    <property type="component" value="Unassembled WGS sequence"/>
</dbReference>
<dbReference type="SUPFAM" id="SSF74653">
    <property type="entry name" value="TolA/TonB C-terminal domain"/>
    <property type="match status" value="1"/>
</dbReference>
<sequence length="125" mass="13546">MCAPTVSAEAGDKAAAGKISMAAMVAMREKIDSCWSIPAGAVSGETILFQAKILVRLKPDGSLAEKPTVREPQKGKAFRLYAESAIRAIEKCAPYTMLRPYPHEIWSEIVVTFAPSDLNAPRPQQ</sequence>
<keyword evidence="2" id="KW-1185">Reference proteome</keyword>
<evidence type="ECO:0000313" key="1">
    <source>
        <dbReference type="EMBL" id="OCX13071.1"/>
    </source>
</evidence>
<dbReference type="STRING" id="1566387.QV13_26410"/>
<name>A0A1C2DE72_9HYPH</name>
<reference evidence="1 2" key="1">
    <citation type="submission" date="2016-08" db="EMBL/GenBank/DDBJ databases">
        <title>Whole genome sequence of Mesorhizobium sp. strain UASWS1009 isolated from industrial sewage.</title>
        <authorList>
            <person name="Crovadore J."/>
            <person name="Calmin G."/>
            <person name="Chablais R."/>
            <person name="Cochard B."/>
            <person name="Lefort F."/>
        </authorList>
    </citation>
    <scope>NUCLEOTIDE SEQUENCE [LARGE SCALE GENOMIC DNA]</scope>
    <source>
        <strain evidence="1 2">UASWS1009</strain>
    </source>
</reference>
<protein>
    <recommendedName>
        <fullName evidence="3">Cell envelope integrity protein TolA</fullName>
    </recommendedName>
</protein>
<proteinExistence type="predicted"/>
<accession>A0A1C2DE72</accession>
<gene>
    <name evidence="1" type="ORF">QV13_26410</name>
</gene>
<evidence type="ECO:0008006" key="3">
    <source>
        <dbReference type="Google" id="ProtNLM"/>
    </source>
</evidence>